<keyword evidence="7" id="KW-1185">Reference proteome</keyword>
<dbReference type="GO" id="GO:0003725">
    <property type="term" value="F:double-stranded RNA binding"/>
    <property type="evidence" value="ECO:0007669"/>
    <property type="project" value="InterPro"/>
</dbReference>
<dbReference type="SUPFAM" id="SSF54768">
    <property type="entry name" value="dsRNA-binding domain-like"/>
    <property type="match status" value="2"/>
</dbReference>
<evidence type="ECO:0000259" key="5">
    <source>
        <dbReference type="PROSITE" id="PS50137"/>
    </source>
</evidence>
<gene>
    <name evidence="6" type="ORF">STAS_15454</name>
</gene>
<dbReference type="InterPro" id="IPR014720">
    <property type="entry name" value="dsRBD_dom"/>
</dbReference>
<comment type="caution">
    <text evidence="6">The sequence shown here is derived from an EMBL/GenBank/DDBJ whole genome shotgun (WGS) entry which is preliminary data.</text>
</comment>
<keyword evidence="2 3" id="KW-0694">RNA-binding</keyword>
<evidence type="ECO:0000313" key="6">
    <source>
        <dbReference type="EMBL" id="GER38894.1"/>
    </source>
</evidence>
<dbReference type="CDD" id="cd19907">
    <property type="entry name" value="DSRM_AtDRB-like_rpt1"/>
    <property type="match status" value="1"/>
</dbReference>
<dbReference type="EMBL" id="BKCP01005550">
    <property type="protein sequence ID" value="GER38894.1"/>
    <property type="molecule type" value="Genomic_DNA"/>
</dbReference>
<evidence type="ECO:0000256" key="4">
    <source>
        <dbReference type="SAM" id="MobiDB-lite"/>
    </source>
</evidence>
<dbReference type="OrthoDB" id="5988181at2759"/>
<accession>A0A5A7Q1K0</accession>
<dbReference type="Proteomes" id="UP000325081">
    <property type="component" value="Unassembled WGS sequence"/>
</dbReference>
<dbReference type="CDD" id="cd19908">
    <property type="entry name" value="DSRM_AtDRB-like_rpt2"/>
    <property type="match status" value="1"/>
</dbReference>
<evidence type="ECO:0000256" key="2">
    <source>
        <dbReference type="ARBA" id="ARBA00022884"/>
    </source>
</evidence>
<dbReference type="PANTHER" id="PTHR46031">
    <property type="match status" value="1"/>
</dbReference>
<feature type="region of interest" description="Disordered" evidence="4">
    <location>
        <begin position="193"/>
        <end position="244"/>
    </location>
</feature>
<feature type="compositionally biased region" description="Low complexity" evidence="4">
    <location>
        <begin position="360"/>
        <end position="375"/>
    </location>
</feature>
<name>A0A5A7Q1K0_STRAF</name>
<dbReference type="PANTHER" id="PTHR46031:SF26">
    <property type="entry name" value="DOUBLE-STRANDED RNA-BINDING PROTEIN 2"/>
    <property type="match status" value="1"/>
</dbReference>
<dbReference type="Gene3D" id="3.30.160.20">
    <property type="match status" value="2"/>
</dbReference>
<feature type="domain" description="DRBM" evidence="5">
    <location>
        <begin position="87"/>
        <end position="155"/>
    </location>
</feature>
<dbReference type="InterPro" id="IPR044450">
    <property type="entry name" value="AtDRB-like_DSRM_1"/>
</dbReference>
<dbReference type="PROSITE" id="PS50137">
    <property type="entry name" value="DS_RBD"/>
    <property type="match status" value="2"/>
</dbReference>
<sequence length="375" mass="41105">MYKNQLQELAQRSCFNLPAYACIREGPDHAPRFKASVNFNGEIFESPSYSTTLRQAEHAAAEVALNSLSARGPSKSLTARVLDETGVYKNLLQETAHRAGLKLPLYTTTRSGPGHVPVFTSTVELAGLRFTGEPAKTKKQAEKNAAIAAWASLKKMPDFGPVFHSSKENEQRENQCRVIRRRDYRGKMQRTENNLNNLTRIKPWKIPDPGPESSRPKPNSIFSVLPPPPPRTMSKILPPDLSESKEFPLRDDDLEWIKNLSDAIIKKKSVARCSFYGGKSAFLAEDAKAQKISGVVDPTHIAMKGQGSSTWGPVGRPALPGVCHQFSQRVAPAVQIRSVVPVCAAPPPPQQTNQVHEVGSSSPAELASALSKLKL</sequence>
<protein>
    <submittedName>
        <fullName evidence="6">Double-stranded RNA-binding protein 3</fullName>
    </submittedName>
</protein>
<feature type="region of interest" description="Disordered" evidence="4">
    <location>
        <begin position="347"/>
        <end position="375"/>
    </location>
</feature>
<dbReference type="SMART" id="SM00358">
    <property type="entry name" value="DSRM"/>
    <property type="match status" value="2"/>
</dbReference>
<reference evidence="7" key="1">
    <citation type="journal article" date="2019" name="Curr. Biol.">
        <title>Genome Sequence of Striga asiatica Provides Insight into the Evolution of Plant Parasitism.</title>
        <authorList>
            <person name="Yoshida S."/>
            <person name="Kim S."/>
            <person name="Wafula E.K."/>
            <person name="Tanskanen J."/>
            <person name="Kim Y.M."/>
            <person name="Honaas L."/>
            <person name="Yang Z."/>
            <person name="Spallek T."/>
            <person name="Conn C.E."/>
            <person name="Ichihashi Y."/>
            <person name="Cheong K."/>
            <person name="Cui S."/>
            <person name="Der J.P."/>
            <person name="Gundlach H."/>
            <person name="Jiao Y."/>
            <person name="Hori C."/>
            <person name="Ishida J.K."/>
            <person name="Kasahara H."/>
            <person name="Kiba T."/>
            <person name="Kim M.S."/>
            <person name="Koo N."/>
            <person name="Laohavisit A."/>
            <person name="Lee Y.H."/>
            <person name="Lumba S."/>
            <person name="McCourt P."/>
            <person name="Mortimer J.C."/>
            <person name="Mutuku J.M."/>
            <person name="Nomura T."/>
            <person name="Sasaki-Sekimoto Y."/>
            <person name="Seto Y."/>
            <person name="Wang Y."/>
            <person name="Wakatake T."/>
            <person name="Sakakibara H."/>
            <person name="Demura T."/>
            <person name="Yamaguchi S."/>
            <person name="Yoneyama K."/>
            <person name="Manabe R.I."/>
            <person name="Nelson D.C."/>
            <person name="Schulman A.H."/>
            <person name="Timko M.P."/>
            <person name="dePamphilis C.W."/>
            <person name="Choi D."/>
            <person name="Shirasu K."/>
        </authorList>
    </citation>
    <scope>NUCLEOTIDE SEQUENCE [LARGE SCALE GENOMIC DNA]</scope>
    <source>
        <strain evidence="7">cv. UVA1</strain>
    </source>
</reference>
<organism evidence="6 7">
    <name type="scientific">Striga asiatica</name>
    <name type="common">Asiatic witchweed</name>
    <name type="synonym">Buchnera asiatica</name>
    <dbReference type="NCBI Taxonomy" id="4170"/>
    <lineage>
        <taxon>Eukaryota</taxon>
        <taxon>Viridiplantae</taxon>
        <taxon>Streptophyta</taxon>
        <taxon>Embryophyta</taxon>
        <taxon>Tracheophyta</taxon>
        <taxon>Spermatophyta</taxon>
        <taxon>Magnoliopsida</taxon>
        <taxon>eudicotyledons</taxon>
        <taxon>Gunneridae</taxon>
        <taxon>Pentapetalae</taxon>
        <taxon>asterids</taxon>
        <taxon>lamiids</taxon>
        <taxon>Lamiales</taxon>
        <taxon>Orobanchaceae</taxon>
        <taxon>Buchnereae</taxon>
        <taxon>Striga</taxon>
    </lineage>
</organism>
<evidence type="ECO:0000256" key="3">
    <source>
        <dbReference type="PROSITE-ProRule" id="PRU00266"/>
    </source>
</evidence>
<evidence type="ECO:0000256" key="1">
    <source>
        <dbReference type="ARBA" id="ARBA00022737"/>
    </source>
</evidence>
<keyword evidence="1" id="KW-0677">Repeat</keyword>
<dbReference type="AlphaFoldDB" id="A0A5A7Q1K0"/>
<dbReference type="InterPro" id="IPR044451">
    <property type="entry name" value="AtDRB-like_DSRM_2"/>
</dbReference>
<evidence type="ECO:0000313" key="7">
    <source>
        <dbReference type="Proteomes" id="UP000325081"/>
    </source>
</evidence>
<proteinExistence type="predicted"/>
<dbReference type="FunFam" id="3.30.160.20:FF:000036">
    <property type="entry name" value="Double-stranded RNA-binding protein 2"/>
    <property type="match status" value="2"/>
</dbReference>
<dbReference type="Pfam" id="PF00035">
    <property type="entry name" value="dsrm"/>
    <property type="match status" value="2"/>
</dbReference>
<feature type="domain" description="DRBM" evidence="5">
    <location>
        <begin position="1"/>
        <end position="70"/>
    </location>
</feature>